<dbReference type="OrthoDB" id="9789543at2"/>
<keyword evidence="3" id="KW-1185">Reference proteome</keyword>
<organism evidence="2 3">
    <name type="scientific">Anaerocolumna jejuensis DSM 15929</name>
    <dbReference type="NCBI Taxonomy" id="1121322"/>
    <lineage>
        <taxon>Bacteria</taxon>
        <taxon>Bacillati</taxon>
        <taxon>Bacillota</taxon>
        <taxon>Clostridia</taxon>
        <taxon>Lachnospirales</taxon>
        <taxon>Lachnospiraceae</taxon>
        <taxon>Anaerocolumna</taxon>
    </lineage>
</organism>
<dbReference type="InterPro" id="IPR050177">
    <property type="entry name" value="Lipid_A_modif_metabolic_enz"/>
</dbReference>
<dbReference type="RefSeq" id="WP_073271910.1">
    <property type="nucleotide sequence ID" value="NZ_FRAC01000006.1"/>
</dbReference>
<reference evidence="2 3" key="1">
    <citation type="submission" date="2016-11" db="EMBL/GenBank/DDBJ databases">
        <authorList>
            <person name="Jaros S."/>
            <person name="Januszkiewicz K."/>
            <person name="Wedrychowicz H."/>
        </authorList>
    </citation>
    <scope>NUCLEOTIDE SEQUENCE [LARGE SCALE GENOMIC DNA]</scope>
    <source>
        <strain evidence="2 3">DSM 15929</strain>
    </source>
</reference>
<dbReference type="Proteomes" id="UP000184386">
    <property type="component" value="Unassembled WGS sequence"/>
</dbReference>
<sequence>MNILVTGAGGFVGRHISSALKNIPGIVVYESFHGTKKEELVSYLERSDFIYHLAGVNRSGNLEDFTEGNVRVTEEITEALADLKNPCGILYASSIHALLPTPYGRSKRAAEEVLKAYEVNLGGRVYIYRLTNLFGEGARPNYNSVIATFCYNIAKGLPITVHDRNTVLNLCHIDDVVREFLKVLNEEGHKGEDGFYCIPKVYQVSLGALADSLLAFQNNTAEEEKLSEFEKALYHTFLSYRKECSGSEVIYENSAD</sequence>
<accession>A0A1M6JPX3</accession>
<evidence type="ECO:0000313" key="3">
    <source>
        <dbReference type="Proteomes" id="UP000184386"/>
    </source>
</evidence>
<proteinExistence type="predicted"/>
<protein>
    <submittedName>
        <fullName evidence="2">Nucleoside-diphosphate-sugar epimerase</fullName>
    </submittedName>
</protein>
<dbReference type="AlphaFoldDB" id="A0A1M6JPX3"/>
<dbReference type="InterPro" id="IPR001509">
    <property type="entry name" value="Epimerase_deHydtase"/>
</dbReference>
<dbReference type="Gene3D" id="3.40.50.720">
    <property type="entry name" value="NAD(P)-binding Rossmann-like Domain"/>
    <property type="match status" value="1"/>
</dbReference>
<evidence type="ECO:0000313" key="2">
    <source>
        <dbReference type="EMBL" id="SHJ48777.1"/>
    </source>
</evidence>
<dbReference type="InterPro" id="IPR036291">
    <property type="entry name" value="NAD(P)-bd_dom_sf"/>
</dbReference>
<dbReference type="PANTHER" id="PTHR43245:SF55">
    <property type="entry name" value="NAD(P)-BINDING DOMAIN-CONTAINING PROTEIN"/>
    <property type="match status" value="1"/>
</dbReference>
<evidence type="ECO:0000259" key="1">
    <source>
        <dbReference type="Pfam" id="PF01370"/>
    </source>
</evidence>
<dbReference type="PANTHER" id="PTHR43245">
    <property type="entry name" value="BIFUNCTIONAL POLYMYXIN RESISTANCE PROTEIN ARNA"/>
    <property type="match status" value="1"/>
</dbReference>
<dbReference type="SUPFAM" id="SSF51735">
    <property type="entry name" value="NAD(P)-binding Rossmann-fold domains"/>
    <property type="match status" value="1"/>
</dbReference>
<dbReference type="Pfam" id="PF01370">
    <property type="entry name" value="Epimerase"/>
    <property type="match status" value="1"/>
</dbReference>
<name>A0A1M6JPX3_9FIRM</name>
<gene>
    <name evidence="2" type="ORF">SAMN02745136_00163</name>
</gene>
<feature type="domain" description="NAD-dependent epimerase/dehydratase" evidence="1">
    <location>
        <begin position="3"/>
        <end position="191"/>
    </location>
</feature>
<dbReference type="STRING" id="1121322.SAMN02745136_00163"/>
<dbReference type="EMBL" id="FRAC01000006">
    <property type="protein sequence ID" value="SHJ48777.1"/>
    <property type="molecule type" value="Genomic_DNA"/>
</dbReference>